<reference evidence="2" key="1">
    <citation type="journal article" date="2005" name="Nature">
        <title>The map-based sequence of the rice genome.</title>
        <authorList>
            <consortium name="International rice genome sequencing project (IRGSP)"/>
            <person name="Matsumoto T."/>
            <person name="Wu J."/>
            <person name="Kanamori H."/>
            <person name="Katayose Y."/>
            <person name="Fujisawa M."/>
            <person name="Namiki N."/>
            <person name="Mizuno H."/>
            <person name="Yamamoto K."/>
            <person name="Antonio B.A."/>
            <person name="Baba T."/>
            <person name="Sakata K."/>
            <person name="Nagamura Y."/>
            <person name="Aoki H."/>
            <person name="Arikawa K."/>
            <person name="Arita K."/>
            <person name="Bito T."/>
            <person name="Chiden Y."/>
            <person name="Fujitsuka N."/>
            <person name="Fukunaka R."/>
            <person name="Hamada M."/>
            <person name="Harada C."/>
            <person name="Hayashi A."/>
            <person name="Hijishita S."/>
            <person name="Honda M."/>
            <person name="Hosokawa S."/>
            <person name="Ichikawa Y."/>
            <person name="Idonuma A."/>
            <person name="Iijima M."/>
            <person name="Ikeda M."/>
            <person name="Ikeno M."/>
            <person name="Ito K."/>
            <person name="Ito S."/>
            <person name="Ito T."/>
            <person name="Ito Y."/>
            <person name="Ito Y."/>
            <person name="Iwabuchi A."/>
            <person name="Kamiya K."/>
            <person name="Karasawa W."/>
            <person name="Kurita K."/>
            <person name="Katagiri S."/>
            <person name="Kikuta A."/>
            <person name="Kobayashi H."/>
            <person name="Kobayashi N."/>
            <person name="Machita K."/>
            <person name="Maehara T."/>
            <person name="Masukawa M."/>
            <person name="Mizubayashi T."/>
            <person name="Mukai Y."/>
            <person name="Nagasaki H."/>
            <person name="Nagata Y."/>
            <person name="Naito S."/>
            <person name="Nakashima M."/>
            <person name="Nakama Y."/>
            <person name="Nakamichi Y."/>
            <person name="Nakamura M."/>
            <person name="Meguro A."/>
            <person name="Negishi M."/>
            <person name="Ohta I."/>
            <person name="Ohta T."/>
            <person name="Okamoto M."/>
            <person name="Ono N."/>
            <person name="Saji S."/>
            <person name="Sakaguchi M."/>
            <person name="Sakai K."/>
            <person name="Shibata M."/>
            <person name="Shimokawa T."/>
            <person name="Song J."/>
            <person name="Takazaki Y."/>
            <person name="Terasawa K."/>
            <person name="Tsugane M."/>
            <person name="Tsuji K."/>
            <person name="Ueda S."/>
            <person name="Waki K."/>
            <person name="Yamagata H."/>
            <person name="Yamamoto M."/>
            <person name="Yamamoto S."/>
            <person name="Yamane H."/>
            <person name="Yoshiki S."/>
            <person name="Yoshihara R."/>
            <person name="Yukawa K."/>
            <person name="Zhong H."/>
            <person name="Yano M."/>
            <person name="Yuan Q."/>
            <person name="Ouyang S."/>
            <person name="Liu J."/>
            <person name="Jones K.M."/>
            <person name="Gansberger K."/>
            <person name="Moffat K."/>
            <person name="Hill J."/>
            <person name="Bera J."/>
            <person name="Fadrosh D."/>
            <person name="Jin S."/>
            <person name="Johri S."/>
            <person name="Kim M."/>
            <person name="Overton L."/>
            <person name="Reardon M."/>
            <person name="Tsitrin T."/>
            <person name="Vuong H."/>
            <person name="Weaver B."/>
            <person name="Ciecko A."/>
            <person name="Tallon L."/>
            <person name="Jackson J."/>
            <person name="Pai G."/>
            <person name="Aken S.V."/>
            <person name="Utterback T."/>
            <person name="Reidmuller S."/>
            <person name="Feldblyum T."/>
            <person name="Hsiao J."/>
            <person name="Zismann V."/>
            <person name="Iobst S."/>
            <person name="de Vazeille A.R."/>
            <person name="Buell C.R."/>
            <person name="Ying K."/>
            <person name="Li Y."/>
            <person name="Lu T."/>
            <person name="Huang Y."/>
            <person name="Zhao Q."/>
            <person name="Feng Q."/>
            <person name="Zhang L."/>
            <person name="Zhu J."/>
            <person name="Weng Q."/>
            <person name="Mu J."/>
            <person name="Lu Y."/>
            <person name="Fan D."/>
            <person name="Liu Y."/>
            <person name="Guan J."/>
            <person name="Zhang Y."/>
            <person name="Yu S."/>
            <person name="Liu X."/>
            <person name="Zhang Y."/>
            <person name="Hong G."/>
            <person name="Han B."/>
            <person name="Choisne N."/>
            <person name="Demange N."/>
            <person name="Orjeda G."/>
            <person name="Samain S."/>
            <person name="Cattolico L."/>
            <person name="Pelletier E."/>
            <person name="Couloux A."/>
            <person name="Segurens B."/>
            <person name="Wincker P."/>
            <person name="D'Hont A."/>
            <person name="Scarpelli C."/>
            <person name="Weissenbach J."/>
            <person name="Salanoubat M."/>
            <person name="Quetier F."/>
            <person name="Yu Y."/>
            <person name="Kim H.R."/>
            <person name="Rambo T."/>
            <person name="Currie J."/>
            <person name="Collura K."/>
            <person name="Luo M."/>
            <person name="Yang T."/>
            <person name="Ammiraju J.S.S."/>
            <person name="Engler F."/>
            <person name="Soderlund C."/>
            <person name="Wing R.A."/>
            <person name="Palmer L.E."/>
            <person name="de la Bastide M."/>
            <person name="Spiegel L."/>
            <person name="Nascimento L."/>
            <person name="Zutavern T."/>
            <person name="O'Shaughnessy A."/>
            <person name="Dike S."/>
            <person name="Dedhia N."/>
            <person name="Preston R."/>
            <person name="Balija V."/>
            <person name="McCombie W.R."/>
            <person name="Chow T."/>
            <person name="Chen H."/>
            <person name="Chung M."/>
            <person name="Chen C."/>
            <person name="Shaw J."/>
            <person name="Wu H."/>
            <person name="Hsiao K."/>
            <person name="Chao Y."/>
            <person name="Chu M."/>
            <person name="Cheng C."/>
            <person name="Hour A."/>
            <person name="Lee P."/>
            <person name="Lin S."/>
            <person name="Lin Y."/>
            <person name="Liou J."/>
            <person name="Liu S."/>
            <person name="Hsing Y."/>
            <person name="Raghuvanshi S."/>
            <person name="Mohanty A."/>
            <person name="Bharti A.K."/>
            <person name="Gaur A."/>
            <person name="Gupta V."/>
            <person name="Kumar D."/>
            <person name="Ravi V."/>
            <person name="Vij S."/>
            <person name="Kapur A."/>
            <person name="Khurana P."/>
            <person name="Khurana P."/>
            <person name="Khurana J.P."/>
            <person name="Tyagi A.K."/>
            <person name="Gaikwad K."/>
            <person name="Singh A."/>
            <person name="Dalal V."/>
            <person name="Srivastava S."/>
            <person name="Dixit A."/>
            <person name="Pal A.K."/>
            <person name="Ghazi I.A."/>
            <person name="Yadav M."/>
            <person name="Pandit A."/>
            <person name="Bhargava A."/>
            <person name="Sureshbabu K."/>
            <person name="Batra K."/>
            <person name="Sharma T.R."/>
            <person name="Mohapatra T."/>
            <person name="Singh N.K."/>
            <person name="Messing J."/>
            <person name="Nelson A.B."/>
            <person name="Fuks G."/>
            <person name="Kavchok S."/>
            <person name="Keizer G."/>
            <person name="Linton E."/>
            <person name="Llaca V."/>
            <person name="Song R."/>
            <person name="Tanyolac B."/>
            <person name="Young S."/>
            <person name="Ho-Il K."/>
            <person name="Hahn J.H."/>
            <person name="Sangsakoo G."/>
            <person name="Vanavichit A."/>
            <person name="de Mattos Luiz.A.T."/>
            <person name="Zimmer P.D."/>
            <person name="Malone G."/>
            <person name="Dellagostin O."/>
            <person name="de Oliveira A.C."/>
            <person name="Bevan M."/>
            <person name="Bancroft I."/>
            <person name="Minx P."/>
            <person name="Cordum H."/>
            <person name="Wilson R."/>
            <person name="Cheng Z."/>
            <person name="Jin W."/>
            <person name="Jiang J."/>
            <person name="Leong S.A."/>
            <person name="Iwama H."/>
            <person name="Gojobori T."/>
            <person name="Itoh T."/>
            <person name="Niimura Y."/>
            <person name="Fujii Y."/>
            <person name="Habara T."/>
            <person name="Sakai H."/>
            <person name="Sato Y."/>
            <person name="Wilson G."/>
            <person name="Kumar K."/>
            <person name="McCouch S."/>
            <person name="Juretic N."/>
            <person name="Hoen D."/>
            <person name="Wright S."/>
            <person name="Bruskiewich R."/>
            <person name="Bureau T."/>
            <person name="Miyao A."/>
            <person name="Hirochika H."/>
            <person name="Nishikawa T."/>
            <person name="Kadowaki K."/>
            <person name="Sugiura M."/>
            <person name="Burr B."/>
            <person name="Sasaki T."/>
        </authorList>
    </citation>
    <scope>NUCLEOTIDE SEQUENCE [LARGE SCALE GENOMIC DNA]</scope>
    <source>
        <strain evidence="2">cv. Nipponbare</strain>
    </source>
</reference>
<dbReference type="EMBL" id="AP014967">
    <property type="protein sequence ID" value="BAT13151.1"/>
    <property type="molecule type" value="Genomic_DNA"/>
</dbReference>
<dbReference type="InParanoid" id="A0A0P0Y0E5"/>
<dbReference type="Proteomes" id="UP000059680">
    <property type="component" value="Chromosome 11"/>
</dbReference>
<reference evidence="1 2" key="2">
    <citation type="journal article" date="2013" name="Plant Cell Physiol.">
        <title>Rice Annotation Project Database (RAP-DB): an integrative and interactive database for rice genomics.</title>
        <authorList>
            <person name="Sakai H."/>
            <person name="Lee S.S."/>
            <person name="Tanaka T."/>
            <person name="Numa H."/>
            <person name="Kim J."/>
            <person name="Kawahara Y."/>
            <person name="Wakimoto H."/>
            <person name="Yang C.C."/>
            <person name="Iwamoto M."/>
            <person name="Abe T."/>
            <person name="Yamada Y."/>
            <person name="Muto A."/>
            <person name="Inokuchi H."/>
            <person name="Ikemura T."/>
            <person name="Matsumoto T."/>
            <person name="Sasaki T."/>
            <person name="Itoh T."/>
        </authorList>
    </citation>
    <scope>NUCLEOTIDE SEQUENCE [LARGE SCALE GENOMIC DNA]</scope>
    <source>
        <strain evidence="2">cv. Nipponbare</strain>
    </source>
</reference>
<reference evidence="1 2" key="3">
    <citation type="journal article" date="2013" name="Rice">
        <title>Improvement of the Oryza sativa Nipponbare reference genome using next generation sequence and optical map data.</title>
        <authorList>
            <person name="Kawahara Y."/>
            <person name="de la Bastide M."/>
            <person name="Hamilton J.P."/>
            <person name="Kanamori H."/>
            <person name="McCombie W.R."/>
            <person name="Ouyang S."/>
            <person name="Schwartz D.C."/>
            <person name="Tanaka T."/>
            <person name="Wu J."/>
            <person name="Zhou S."/>
            <person name="Childs K.L."/>
            <person name="Davidson R.M."/>
            <person name="Lin H."/>
            <person name="Quesada-Ocampo L."/>
            <person name="Vaillancourt B."/>
            <person name="Sakai H."/>
            <person name="Lee S.S."/>
            <person name="Kim J."/>
            <person name="Numa H."/>
            <person name="Itoh T."/>
            <person name="Buell C.R."/>
            <person name="Matsumoto T."/>
        </authorList>
    </citation>
    <scope>NUCLEOTIDE SEQUENCE [LARGE SCALE GENOMIC DNA]</scope>
    <source>
        <strain evidence="2">cv. Nipponbare</strain>
    </source>
</reference>
<accession>A0A0P0Y0E5</accession>
<dbReference type="PaxDb" id="39947-A0A0P0Y0E5"/>
<name>A0A0P0Y0E5_ORYSJ</name>
<sequence>MSIELLLLEQSNGVFLKQPAVRSMSSQSCGDFGEKPSIQSQNGFLLPSQTPKGPQVAMQKLNGPQAANKAQGSVGWAYTSCQY</sequence>
<evidence type="ECO:0000313" key="2">
    <source>
        <dbReference type="Proteomes" id="UP000059680"/>
    </source>
</evidence>
<dbReference type="AlphaFoldDB" id="A0A0P0Y0E5"/>
<keyword evidence="2" id="KW-1185">Reference proteome</keyword>
<gene>
    <name evidence="1" type="ordered locus">Os11g0208750</name>
    <name evidence="1" type="ORF">OSNPB_110208750</name>
</gene>
<organism evidence="1 2">
    <name type="scientific">Oryza sativa subsp. japonica</name>
    <name type="common">Rice</name>
    <dbReference type="NCBI Taxonomy" id="39947"/>
    <lineage>
        <taxon>Eukaryota</taxon>
        <taxon>Viridiplantae</taxon>
        <taxon>Streptophyta</taxon>
        <taxon>Embryophyta</taxon>
        <taxon>Tracheophyta</taxon>
        <taxon>Spermatophyta</taxon>
        <taxon>Magnoliopsida</taxon>
        <taxon>Liliopsida</taxon>
        <taxon>Poales</taxon>
        <taxon>Poaceae</taxon>
        <taxon>BOP clade</taxon>
        <taxon>Oryzoideae</taxon>
        <taxon>Oryzeae</taxon>
        <taxon>Oryzinae</taxon>
        <taxon>Oryza</taxon>
        <taxon>Oryza sativa</taxon>
    </lineage>
</organism>
<evidence type="ECO:0000313" key="1">
    <source>
        <dbReference type="EMBL" id="BAT13151.1"/>
    </source>
</evidence>
<proteinExistence type="predicted"/>
<dbReference type="Gramene" id="Os11t0208750-00">
    <property type="protein sequence ID" value="Os11t0208750-00"/>
    <property type="gene ID" value="Os11g0208750"/>
</dbReference>
<protein>
    <submittedName>
        <fullName evidence="1">Os11g0208750 protein</fullName>
    </submittedName>
</protein>